<keyword evidence="16" id="KW-1185">Reference proteome</keyword>
<keyword evidence="8 11" id="KW-0010">Activator</keyword>
<evidence type="ECO:0000256" key="5">
    <source>
        <dbReference type="ARBA" id="ARBA00023012"/>
    </source>
</evidence>
<evidence type="ECO:0000259" key="14">
    <source>
        <dbReference type="PROSITE" id="PS50110"/>
    </source>
</evidence>
<dbReference type="PIRSF" id="PIRSF036392">
    <property type="entry name" value="RR_ARR_type-B"/>
    <property type="match status" value="1"/>
</dbReference>
<dbReference type="InterPro" id="IPR045279">
    <property type="entry name" value="ARR-like"/>
</dbReference>
<reference evidence="15" key="2">
    <citation type="journal article" date="2023" name="Plants (Basel)">
        <title>Annotation of the Turnera subulata (Passifloraceae) Draft Genome Reveals the S-Locus Evolved after the Divergence of Turneroideae from Passifloroideae in a Stepwise Manner.</title>
        <authorList>
            <person name="Henning P.M."/>
            <person name="Roalson E.H."/>
            <person name="Mir W."/>
            <person name="McCubbin A.G."/>
            <person name="Shore J.S."/>
        </authorList>
    </citation>
    <scope>NUCLEOTIDE SEQUENCE</scope>
    <source>
        <strain evidence="15">F60SS</strain>
    </source>
</reference>
<feature type="modified residue" description="4-aspartylphosphate" evidence="12">
    <location>
        <position position="75"/>
    </location>
</feature>
<comment type="function">
    <text evidence="11">Transcriptional activator that binds specific DNA sequence.</text>
</comment>
<dbReference type="GO" id="GO:0000160">
    <property type="term" value="P:phosphorelay signal transduction system"/>
    <property type="evidence" value="ECO:0007669"/>
    <property type="project" value="UniProtKB-KW"/>
</dbReference>
<evidence type="ECO:0000256" key="13">
    <source>
        <dbReference type="SAM" id="MobiDB-lite"/>
    </source>
</evidence>
<dbReference type="Gene3D" id="1.10.10.60">
    <property type="entry name" value="Homeodomain-like"/>
    <property type="match status" value="2"/>
</dbReference>
<comment type="subcellular location">
    <subcellularLocation>
        <location evidence="1 11">Nucleus</location>
    </subcellularLocation>
</comment>
<dbReference type="PROSITE" id="PS50110">
    <property type="entry name" value="RESPONSE_REGULATORY"/>
    <property type="match status" value="1"/>
</dbReference>
<dbReference type="Proteomes" id="UP001141552">
    <property type="component" value="Unassembled WGS sequence"/>
</dbReference>
<keyword evidence="3 12" id="KW-0597">Phosphoprotein</keyword>
<evidence type="ECO:0000256" key="12">
    <source>
        <dbReference type="PROSITE-ProRule" id="PRU00169"/>
    </source>
</evidence>
<dbReference type="GO" id="GO:0003677">
    <property type="term" value="F:DNA binding"/>
    <property type="evidence" value="ECO:0007669"/>
    <property type="project" value="UniProtKB-KW"/>
</dbReference>
<dbReference type="CDD" id="cd17584">
    <property type="entry name" value="REC_typeB_ARR-like"/>
    <property type="match status" value="1"/>
</dbReference>
<dbReference type="InterPro" id="IPR009057">
    <property type="entry name" value="Homeodomain-like_sf"/>
</dbReference>
<evidence type="ECO:0000256" key="7">
    <source>
        <dbReference type="ARBA" id="ARBA00023125"/>
    </source>
</evidence>
<evidence type="ECO:0000313" key="16">
    <source>
        <dbReference type="Proteomes" id="UP001141552"/>
    </source>
</evidence>
<dbReference type="SUPFAM" id="SSF52172">
    <property type="entry name" value="CheY-like"/>
    <property type="match status" value="1"/>
</dbReference>
<dbReference type="AlphaFoldDB" id="A0A9Q0J7E2"/>
<dbReference type="SUPFAM" id="SSF46689">
    <property type="entry name" value="Homeodomain-like"/>
    <property type="match status" value="2"/>
</dbReference>
<comment type="caution">
    <text evidence="15">The sequence shown here is derived from an EMBL/GenBank/DDBJ whole genome shotgun (WGS) entry which is preliminary data.</text>
</comment>
<dbReference type="InterPro" id="IPR001789">
    <property type="entry name" value="Sig_transdc_resp-reg_receiver"/>
</dbReference>
<dbReference type="GO" id="GO:0009736">
    <property type="term" value="P:cytokinin-activated signaling pathway"/>
    <property type="evidence" value="ECO:0007669"/>
    <property type="project" value="UniProtKB-KW"/>
</dbReference>
<keyword evidence="6 11" id="KW-0805">Transcription regulation</keyword>
<evidence type="ECO:0000256" key="9">
    <source>
        <dbReference type="ARBA" id="ARBA00023163"/>
    </source>
</evidence>
<gene>
    <name evidence="15" type="ORF">Tsubulata_011978</name>
</gene>
<dbReference type="InterPro" id="IPR017053">
    <property type="entry name" value="Response_reg_B-typ_pln"/>
</dbReference>
<evidence type="ECO:0000256" key="1">
    <source>
        <dbReference type="ARBA" id="ARBA00004123"/>
    </source>
</evidence>
<feature type="region of interest" description="Disordered" evidence="13">
    <location>
        <begin position="145"/>
        <end position="176"/>
    </location>
</feature>
<dbReference type="FunFam" id="1.10.10.60:FF:000007">
    <property type="entry name" value="Two-component response regulator"/>
    <property type="match status" value="2"/>
</dbReference>
<dbReference type="InterPro" id="IPR011006">
    <property type="entry name" value="CheY-like_superfamily"/>
</dbReference>
<protein>
    <recommendedName>
        <fullName evidence="11">Two-component response regulator</fullName>
    </recommendedName>
</protein>
<keyword evidence="5 11" id="KW-0902">Two-component regulatory system</keyword>
<dbReference type="NCBIfam" id="TIGR01557">
    <property type="entry name" value="myb_SHAQKYF"/>
    <property type="match status" value="2"/>
</dbReference>
<comment type="similarity">
    <text evidence="2">Belongs to the ARR family. Type-B subfamily.</text>
</comment>
<evidence type="ECO:0000256" key="6">
    <source>
        <dbReference type="ARBA" id="ARBA00023015"/>
    </source>
</evidence>
<reference evidence="15" key="1">
    <citation type="submission" date="2022-02" db="EMBL/GenBank/DDBJ databases">
        <authorList>
            <person name="Henning P.M."/>
            <person name="McCubbin A.G."/>
            <person name="Shore J.S."/>
        </authorList>
    </citation>
    <scope>NUCLEOTIDE SEQUENCE</scope>
    <source>
        <strain evidence="15">F60SS</strain>
        <tissue evidence="15">Leaves</tissue>
    </source>
</reference>
<keyword evidence="7 11" id="KW-0238">DNA-binding</keyword>
<dbReference type="GO" id="GO:0005634">
    <property type="term" value="C:nucleus"/>
    <property type="evidence" value="ECO:0007669"/>
    <property type="project" value="UniProtKB-SubCell"/>
</dbReference>
<keyword evidence="10 11" id="KW-0539">Nucleus</keyword>
<name>A0A9Q0J7E2_9ROSI</name>
<accession>A0A9Q0J7E2</accession>
<dbReference type="OrthoDB" id="833876at2759"/>
<feature type="compositionally biased region" description="Acidic residues" evidence="13">
    <location>
        <begin position="156"/>
        <end position="169"/>
    </location>
</feature>
<evidence type="ECO:0000256" key="2">
    <source>
        <dbReference type="ARBA" id="ARBA00006015"/>
    </source>
</evidence>
<keyword evidence="4" id="KW-0932">Cytokinin signaling pathway</keyword>
<keyword evidence="9 11" id="KW-0804">Transcription</keyword>
<dbReference type="EMBL" id="JAKUCV010005653">
    <property type="protein sequence ID" value="KAJ4830370.1"/>
    <property type="molecule type" value="Genomic_DNA"/>
</dbReference>
<evidence type="ECO:0000256" key="10">
    <source>
        <dbReference type="ARBA" id="ARBA00023242"/>
    </source>
</evidence>
<evidence type="ECO:0000256" key="4">
    <source>
        <dbReference type="ARBA" id="ARBA00022864"/>
    </source>
</evidence>
<dbReference type="InterPro" id="IPR006447">
    <property type="entry name" value="Myb_dom_plants"/>
</dbReference>
<proteinExistence type="inferred from homology"/>
<dbReference type="Gene3D" id="3.40.50.2300">
    <property type="match status" value="1"/>
</dbReference>
<dbReference type="Pfam" id="PF00072">
    <property type="entry name" value="Response_reg"/>
    <property type="match status" value="1"/>
</dbReference>
<evidence type="ECO:0000313" key="15">
    <source>
        <dbReference type="EMBL" id="KAJ4830370.1"/>
    </source>
</evidence>
<evidence type="ECO:0000256" key="3">
    <source>
        <dbReference type="ARBA" id="ARBA00022553"/>
    </source>
</evidence>
<evidence type="ECO:0000256" key="11">
    <source>
        <dbReference type="PIRNR" id="PIRNR036392"/>
    </source>
</evidence>
<organism evidence="15 16">
    <name type="scientific">Turnera subulata</name>
    <dbReference type="NCBI Taxonomy" id="218843"/>
    <lineage>
        <taxon>Eukaryota</taxon>
        <taxon>Viridiplantae</taxon>
        <taxon>Streptophyta</taxon>
        <taxon>Embryophyta</taxon>
        <taxon>Tracheophyta</taxon>
        <taxon>Spermatophyta</taxon>
        <taxon>Magnoliopsida</taxon>
        <taxon>eudicotyledons</taxon>
        <taxon>Gunneridae</taxon>
        <taxon>Pentapetalae</taxon>
        <taxon>rosids</taxon>
        <taxon>fabids</taxon>
        <taxon>Malpighiales</taxon>
        <taxon>Passifloraceae</taxon>
        <taxon>Turnera</taxon>
    </lineage>
</organism>
<evidence type="ECO:0000256" key="8">
    <source>
        <dbReference type="ARBA" id="ARBA00023159"/>
    </source>
</evidence>
<sequence>MGVENQRSGCGGSGNEDKFPVGMRVLAVDDDPICLKVLENLLRKCQYHVTTTNQSLEALKMLRENRNNYDLLISDVNMPGMDGFKLLELVGKEMDLPVIMLSAHTDKELVCKGVTHGAVDYLLKPVRIEELKNIWQHVMRKKLQPKDKKRSANREEQEDEDEEEGEDEEHGTRKRPRTVWTVEMHRKFVAAVDQLSLEQAVPEEILDLMNVNCFTREDVATHLQKYKLYLKRISGLEPMRPRIVWTVEMHRKFVAAVDQLSLEKAVPEEILDLMNVNCFTREDVATHLQKYKDYLKKIGRYQQANLVAVNGAGSFGNSRSTSPTSPLMLKRIPLLVLSVDRP</sequence>
<feature type="domain" description="Response regulatory" evidence="14">
    <location>
        <begin position="24"/>
        <end position="139"/>
    </location>
</feature>
<feature type="compositionally biased region" description="Basic and acidic residues" evidence="13">
    <location>
        <begin position="145"/>
        <end position="155"/>
    </location>
</feature>
<dbReference type="PANTHER" id="PTHR43874">
    <property type="entry name" value="TWO-COMPONENT RESPONSE REGULATOR"/>
    <property type="match status" value="1"/>
</dbReference>
<dbReference type="GO" id="GO:0003700">
    <property type="term" value="F:DNA-binding transcription factor activity"/>
    <property type="evidence" value="ECO:0007669"/>
    <property type="project" value="UniProtKB-UniRule"/>
</dbReference>
<dbReference type="PANTHER" id="PTHR43874:SF205">
    <property type="entry name" value="TWO-COMPONENT RESPONSE REGULATOR ORR23"/>
    <property type="match status" value="1"/>
</dbReference>
<dbReference type="SMART" id="SM00448">
    <property type="entry name" value="REC"/>
    <property type="match status" value="1"/>
</dbReference>